<evidence type="ECO:0000313" key="11">
    <source>
        <dbReference type="Proteomes" id="UP000076078"/>
    </source>
</evidence>
<dbReference type="FunCoup" id="A0A152A1V1">
    <property type="interactions" value="67"/>
</dbReference>
<protein>
    <recommendedName>
        <fullName evidence="9">ER membrane protein complex subunit 7 beta-sandwich domain-containing protein</fullName>
    </recommendedName>
</protein>
<dbReference type="InterPro" id="IPR039163">
    <property type="entry name" value="EMC7"/>
</dbReference>
<dbReference type="PANTHER" id="PTHR13605:SF4">
    <property type="entry name" value="ER MEMBRANE PROTEIN COMPLEX SUBUNIT 7"/>
    <property type="match status" value="1"/>
</dbReference>
<comment type="caution">
    <text evidence="10">The sequence shown here is derived from an EMBL/GenBank/DDBJ whole genome shotgun (WGS) entry which is preliminary data.</text>
</comment>
<dbReference type="InterPro" id="IPR019008">
    <property type="entry name" value="Beta_sandwich_EMC7"/>
</dbReference>
<evidence type="ECO:0000256" key="8">
    <source>
        <dbReference type="SAM" id="SignalP"/>
    </source>
</evidence>
<gene>
    <name evidence="10" type="ORF">DLAC_03243</name>
</gene>
<evidence type="ECO:0000256" key="1">
    <source>
        <dbReference type="ARBA" id="ARBA00004167"/>
    </source>
</evidence>
<keyword evidence="3 8" id="KW-0732">Signal</keyword>
<name>A0A152A1V1_TIELA</name>
<evidence type="ECO:0000256" key="7">
    <source>
        <dbReference type="SAM" id="Phobius"/>
    </source>
</evidence>
<evidence type="ECO:0000256" key="4">
    <source>
        <dbReference type="ARBA" id="ARBA00022989"/>
    </source>
</evidence>
<evidence type="ECO:0000256" key="5">
    <source>
        <dbReference type="ARBA" id="ARBA00023136"/>
    </source>
</evidence>
<feature type="transmembrane region" description="Helical" evidence="7">
    <location>
        <begin position="160"/>
        <end position="181"/>
    </location>
</feature>
<dbReference type="OrthoDB" id="16218at2759"/>
<keyword evidence="5 7" id="KW-0472">Membrane</keyword>
<feature type="signal peptide" evidence="8">
    <location>
        <begin position="1"/>
        <end position="26"/>
    </location>
</feature>
<feature type="chain" id="PRO_5007593507" description="ER membrane protein complex subunit 7 beta-sandwich domain-containing protein" evidence="8">
    <location>
        <begin position="27"/>
        <end position="222"/>
    </location>
</feature>
<dbReference type="Pfam" id="PF09430">
    <property type="entry name" value="EMC7_beta-sandw"/>
    <property type="match status" value="1"/>
</dbReference>
<evidence type="ECO:0000313" key="10">
    <source>
        <dbReference type="EMBL" id="KYR00097.1"/>
    </source>
</evidence>
<accession>A0A152A1V1</accession>
<evidence type="ECO:0000259" key="9">
    <source>
        <dbReference type="Pfam" id="PF09430"/>
    </source>
</evidence>
<dbReference type="GO" id="GO:0072546">
    <property type="term" value="C:EMC complex"/>
    <property type="evidence" value="ECO:0007669"/>
    <property type="project" value="TreeGrafter"/>
</dbReference>
<feature type="domain" description="ER membrane protein complex subunit 7 beta-sandwich" evidence="9">
    <location>
        <begin position="60"/>
        <end position="162"/>
    </location>
</feature>
<evidence type="ECO:0000256" key="6">
    <source>
        <dbReference type="SAM" id="MobiDB-lite"/>
    </source>
</evidence>
<comment type="subcellular location">
    <subcellularLocation>
        <location evidence="1">Membrane</location>
        <topology evidence="1">Single-pass membrane protein</topology>
    </subcellularLocation>
</comment>
<dbReference type="AlphaFoldDB" id="A0A152A1V1"/>
<evidence type="ECO:0000256" key="2">
    <source>
        <dbReference type="ARBA" id="ARBA00022692"/>
    </source>
</evidence>
<keyword evidence="2 7" id="KW-0812">Transmembrane</keyword>
<feature type="region of interest" description="Disordered" evidence="6">
    <location>
        <begin position="188"/>
        <end position="222"/>
    </location>
</feature>
<dbReference type="Proteomes" id="UP000076078">
    <property type="component" value="Unassembled WGS sequence"/>
</dbReference>
<dbReference type="EMBL" id="LODT01000016">
    <property type="protein sequence ID" value="KYR00097.1"/>
    <property type="molecule type" value="Genomic_DNA"/>
</dbReference>
<evidence type="ECO:0000256" key="3">
    <source>
        <dbReference type="ARBA" id="ARBA00022729"/>
    </source>
</evidence>
<dbReference type="PANTHER" id="PTHR13605">
    <property type="entry name" value="ER MEMBRANE PROTEIN COMPLEX SUBUNIT 7"/>
    <property type="match status" value="1"/>
</dbReference>
<dbReference type="STRING" id="361077.A0A152A1V1"/>
<organism evidence="10 11">
    <name type="scientific">Tieghemostelium lacteum</name>
    <name type="common">Slime mold</name>
    <name type="synonym">Dictyostelium lacteum</name>
    <dbReference type="NCBI Taxonomy" id="361077"/>
    <lineage>
        <taxon>Eukaryota</taxon>
        <taxon>Amoebozoa</taxon>
        <taxon>Evosea</taxon>
        <taxon>Eumycetozoa</taxon>
        <taxon>Dictyostelia</taxon>
        <taxon>Dictyosteliales</taxon>
        <taxon>Raperosteliaceae</taxon>
        <taxon>Tieghemostelium</taxon>
    </lineage>
</organism>
<dbReference type="InParanoid" id="A0A152A1V1"/>
<keyword evidence="11" id="KW-1185">Reference proteome</keyword>
<proteinExistence type="predicted"/>
<sequence length="222" mass="25295">MKLISKLSSISLIFYVFLFFINNVYAQSTVHTTSGSLNSLDIKLIKAQAYSDLQFNLITARLVNNYNFSEIVQIPNEDGRITFFDIPLGTYVLDIDCFQYEYLKYLVDVIGTKSKNSIRVRAFDNDTALTLPLQIKPVAHYGYFSVHTPFSIFSLIKNPMVLSIGVTVGLIFVLPYLTSFIESDEETREQIKGSQPDMIQQMPSWPKFKASKQIESAKDKDK</sequence>
<reference evidence="10 11" key="1">
    <citation type="submission" date="2015-12" db="EMBL/GenBank/DDBJ databases">
        <title>Dictyostelia acquired genes for synthesis and detection of signals that induce cell-type specialization by lateral gene transfer from prokaryotes.</title>
        <authorList>
            <person name="Gloeckner G."/>
            <person name="Schaap P."/>
        </authorList>
    </citation>
    <scope>NUCLEOTIDE SEQUENCE [LARGE SCALE GENOMIC DNA]</scope>
    <source>
        <strain evidence="10 11">TK</strain>
    </source>
</reference>
<keyword evidence="4 7" id="KW-1133">Transmembrane helix</keyword>